<feature type="compositionally biased region" description="Polar residues" evidence="1">
    <location>
        <begin position="17"/>
        <end position="32"/>
    </location>
</feature>
<proteinExistence type="predicted"/>
<dbReference type="EMBL" id="JOWA01000099">
    <property type="protein sequence ID" value="KEZ42524.1"/>
    <property type="molecule type" value="Genomic_DNA"/>
</dbReference>
<keyword evidence="4" id="KW-1185">Reference proteome</keyword>
<dbReference type="OrthoDB" id="10264848at2759"/>
<accession>A0A084G5B2</accession>
<dbReference type="HOGENOM" id="CLU_017705_0_0_1"/>
<dbReference type="GO" id="GO:0005085">
    <property type="term" value="F:guanyl-nucleotide exchange factor activity"/>
    <property type="evidence" value="ECO:0007669"/>
    <property type="project" value="InterPro"/>
</dbReference>
<gene>
    <name evidence="3" type="ORF">SAPIO_CDS5743</name>
</gene>
<dbReference type="OMA" id="ETAYCLV"/>
<evidence type="ECO:0000313" key="3">
    <source>
        <dbReference type="EMBL" id="KEZ42524.1"/>
    </source>
</evidence>
<dbReference type="GeneID" id="27724815"/>
<dbReference type="GO" id="GO:0030139">
    <property type="term" value="C:endocytic vesicle"/>
    <property type="evidence" value="ECO:0007669"/>
    <property type="project" value="TreeGrafter"/>
</dbReference>
<dbReference type="InterPro" id="IPR045046">
    <property type="entry name" value="Vps9-like"/>
</dbReference>
<dbReference type="Proteomes" id="UP000028545">
    <property type="component" value="Unassembled WGS sequence"/>
</dbReference>
<dbReference type="SMART" id="SM00167">
    <property type="entry name" value="VPS9"/>
    <property type="match status" value="1"/>
</dbReference>
<dbReference type="Gene3D" id="1.20.1050.80">
    <property type="entry name" value="VPS9 domain"/>
    <property type="match status" value="1"/>
</dbReference>
<dbReference type="GO" id="GO:0005829">
    <property type="term" value="C:cytosol"/>
    <property type="evidence" value="ECO:0007669"/>
    <property type="project" value="TreeGrafter"/>
</dbReference>
<protein>
    <recommendedName>
        <fullName evidence="2">VPS9 domain-containing protein</fullName>
    </recommendedName>
</protein>
<feature type="region of interest" description="Disordered" evidence="1">
    <location>
        <begin position="1"/>
        <end position="83"/>
    </location>
</feature>
<sequence length="751" mass="80758">MPSTATPPKHPSPLRSAASTKDASGNDASSVTPPRRAHTFQNGAAPERQIRSTSTSRPSSGALASPDAFEATDDNDETGDGVRMSIDMGELPIELVSLTDSFIESLSAKVHPTPPSIGNLSRLFQDFYAVASTHINTHISTLAMKQSRDASPAPSRQSTAKRLRAKAASIGSKDKAKDFEQQMLTPEELAERKRARRALELKRGRLEEAVERRLCEGIYSRIYRHRSTQDEAQDDKLRSKTAALALVGINLTDLGIDLGDSSKDDEDSEDSKTEEIKAALEPARHGLVLMNDARYPLGKLNHLKAVHKSIVDVLSKYRPSASADDIMPMIIYTLITLPPQKLSVISDAHFIQNFRWEQKLNGEAAYCLTTLEAAISFLETVDLSTLRADELPSGQPKLVSQPNTPKVETFPPAYAPGLSSATRSPPEPTLATATGAKPPPSPSGGLRAAVQKNRRLSDLVNTPAQAINAASDSIFTTADQGLKTISNSLGDSYNFLMGKLRERQETTLESAKDLVMPKTLDDARKLVSTPPPEDDASVSGASSVHGPEEGRTASPHRDDKVLNLIGGKKLSSRDHSADSLRSLRSTGSSTTRKAVSVVAVAAQVEGIPEAEEEAKDKEKATPAPQPSPGPSVNPALVVESMRNLSSSFNPMARLSSIGMIRGFGRTAPTPPPKDVSSHKGPATDGGDLATAFPDLATALPPKETPKIPPPNKRFMELQSPGDLKLGEVLELLRDYRRLANALKDMDAFESK</sequence>
<dbReference type="RefSeq" id="XP_016642323.1">
    <property type="nucleotide sequence ID" value="XM_016788007.1"/>
</dbReference>
<dbReference type="InterPro" id="IPR037191">
    <property type="entry name" value="VPS9_dom_sf"/>
</dbReference>
<evidence type="ECO:0000313" key="4">
    <source>
        <dbReference type="Proteomes" id="UP000028545"/>
    </source>
</evidence>
<dbReference type="GO" id="GO:0031267">
    <property type="term" value="F:small GTPase binding"/>
    <property type="evidence" value="ECO:0007669"/>
    <property type="project" value="TreeGrafter"/>
</dbReference>
<feature type="compositionally biased region" description="Acidic residues" evidence="1">
    <location>
        <begin position="70"/>
        <end position="79"/>
    </location>
</feature>
<dbReference type="GO" id="GO:0016192">
    <property type="term" value="P:vesicle-mediated transport"/>
    <property type="evidence" value="ECO:0007669"/>
    <property type="project" value="InterPro"/>
</dbReference>
<dbReference type="SUPFAM" id="SSF109993">
    <property type="entry name" value="VPS9 domain"/>
    <property type="match status" value="1"/>
</dbReference>
<dbReference type="Pfam" id="PF02204">
    <property type="entry name" value="VPS9"/>
    <property type="match status" value="1"/>
</dbReference>
<dbReference type="AlphaFoldDB" id="A0A084G5B2"/>
<evidence type="ECO:0000256" key="1">
    <source>
        <dbReference type="SAM" id="MobiDB-lite"/>
    </source>
</evidence>
<feature type="region of interest" description="Disordered" evidence="1">
    <location>
        <begin position="392"/>
        <end position="448"/>
    </location>
</feature>
<feature type="compositionally biased region" description="Basic and acidic residues" evidence="1">
    <location>
        <begin position="546"/>
        <end position="561"/>
    </location>
</feature>
<feature type="region of interest" description="Disordered" evidence="1">
    <location>
        <begin position="607"/>
        <end position="633"/>
    </location>
</feature>
<feature type="domain" description="VPS9" evidence="2">
    <location>
        <begin position="231"/>
        <end position="387"/>
    </location>
</feature>
<dbReference type="VEuPathDB" id="FungiDB:SAPIO_CDS5743"/>
<feature type="region of interest" description="Disordered" evidence="1">
    <location>
        <begin position="524"/>
        <end position="593"/>
    </location>
</feature>
<dbReference type="KEGG" id="sapo:SAPIO_CDS5743"/>
<reference evidence="3 4" key="1">
    <citation type="journal article" date="2014" name="Genome Announc.">
        <title>Draft genome sequence of the pathogenic fungus Scedosporium apiospermum.</title>
        <authorList>
            <person name="Vandeputte P."/>
            <person name="Ghamrawi S."/>
            <person name="Rechenmann M."/>
            <person name="Iltis A."/>
            <person name="Giraud S."/>
            <person name="Fleury M."/>
            <person name="Thornton C."/>
            <person name="Delhaes L."/>
            <person name="Meyer W."/>
            <person name="Papon N."/>
            <person name="Bouchara J.P."/>
        </authorList>
    </citation>
    <scope>NUCLEOTIDE SEQUENCE [LARGE SCALE GENOMIC DNA]</scope>
    <source>
        <strain evidence="3 4">IHEM 14462</strain>
    </source>
</reference>
<organism evidence="3 4">
    <name type="scientific">Pseudallescheria apiosperma</name>
    <name type="common">Scedosporium apiospermum</name>
    <dbReference type="NCBI Taxonomy" id="563466"/>
    <lineage>
        <taxon>Eukaryota</taxon>
        <taxon>Fungi</taxon>
        <taxon>Dikarya</taxon>
        <taxon>Ascomycota</taxon>
        <taxon>Pezizomycotina</taxon>
        <taxon>Sordariomycetes</taxon>
        <taxon>Hypocreomycetidae</taxon>
        <taxon>Microascales</taxon>
        <taxon>Microascaceae</taxon>
        <taxon>Scedosporium</taxon>
    </lineage>
</organism>
<dbReference type="PANTHER" id="PTHR23101">
    <property type="entry name" value="RAB GDP/GTP EXCHANGE FACTOR"/>
    <property type="match status" value="1"/>
</dbReference>
<feature type="region of interest" description="Disordered" evidence="1">
    <location>
        <begin position="667"/>
        <end position="719"/>
    </location>
</feature>
<name>A0A084G5B2_PSEDA</name>
<evidence type="ECO:0000259" key="2">
    <source>
        <dbReference type="PROSITE" id="PS51205"/>
    </source>
</evidence>
<dbReference type="PROSITE" id="PS51205">
    <property type="entry name" value="VPS9"/>
    <property type="match status" value="1"/>
</dbReference>
<feature type="compositionally biased region" description="Low complexity" evidence="1">
    <location>
        <begin position="579"/>
        <end position="593"/>
    </location>
</feature>
<comment type="caution">
    <text evidence="3">The sequence shown here is derived from an EMBL/GenBank/DDBJ whole genome shotgun (WGS) entry which is preliminary data.</text>
</comment>
<dbReference type="PANTHER" id="PTHR23101:SF97">
    <property type="entry name" value="DOMAIN PROTEIN, PUTATIVE (AFU_ORTHOLOGUE AFUA_2G10890)-RELATED"/>
    <property type="match status" value="1"/>
</dbReference>
<dbReference type="InterPro" id="IPR003123">
    <property type="entry name" value="VPS9"/>
</dbReference>